<keyword evidence="2" id="KW-0547">Nucleotide-binding</keyword>
<dbReference type="Gene3D" id="3.40.50.261">
    <property type="entry name" value="Succinyl-CoA synthetase domains"/>
    <property type="match status" value="2"/>
</dbReference>
<dbReference type="InterPro" id="IPR003781">
    <property type="entry name" value="CoA-bd"/>
</dbReference>
<dbReference type="InterPro" id="IPR043938">
    <property type="entry name" value="Ligase_CoA_dom"/>
</dbReference>
<dbReference type="RefSeq" id="WP_061126767.1">
    <property type="nucleotide sequence ID" value="NZ_FCOF02000029.1"/>
</dbReference>
<dbReference type="SUPFAM" id="SSF56059">
    <property type="entry name" value="Glutathione synthetase ATP-binding domain-like"/>
    <property type="match status" value="1"/>
</dbReference>
<dbReference type="Gene3D" id="3.40.50.720">
    <property type="entry name" value="NAD(P)-binding Rossmann-like Domain"/>
    <property type="match status" value="1"/>
</dbReference>
<comment type="similarity">
    <text evidence="1">In the N-terminal section; belongs to the acetate CoA ligase alpha subunit family.</text>
</comment>
<gene>
    <name evidence="5" type="ORF">AWB75_05032</name>
</gene>
<evidence type="ECO:0000256" key="3">
    <source>
        <dbReference type="SAM" id="MobiDB-lite"/>
    </source>
</evidence>
<sequence length="735" mass="78355">MNSTVVQERSEAANSSTQTAQVVPLHAPDAKRRVAEIFDRVKAEGRTSLTAPEGKLVCDAYGIAVPQEGVAKSADDAAKLASFIGYPVVLKIVSPEILHKTEAGGVLVGVKNEADVRAGFDTIISNAKKYDPNATLVGVQVQQMVGAGQEVIIGAVTDPSFGKLIAFGLGGVLVEVLKDVTFRLAPVTRDEAASMLDGIQAAEVLRGVRGAEPVNREALITLIERVSRLVDDFPHISEMDLNPVFASPNGAVAADVRIVMDFAPAEPRYRPTQEQIVAQMNRIMKPDAVAVIGASNEDGKIGNSVMKNLINGGYQGAIYPIHPKADEIMGRKAYKSVKDVPGVIDVAVFAIPAKFVAQALVEVGEKKIPGAVLIPSGFAETGNHEGQDEIVKIARQYDIRMMGPNIYGFYYTPKNLCATFCTPYDVKGKAALSSQSGGIGMAIIGFSRSAKMGVSAIVGLGNKSDIDEDDLLTFFEQDDNTEIIAQHCEDLKDGRSFAEAAKRVSKKKPVVVLKAGRTSLGARAASSHTGALAGNDKIYEDVFQQCGVIRARSLRDLLEYARGIPKLPTPKGENVVIITGAGGSGVLLSDACVDNGLSLMTMPDDLDAAFRKFIPPFGAAGNPVDITGGEPPSTYKNTIRLGLEDDRIHSIILGYWHTIITPPMVFAKLVIEVKEEMKALGIEKPIVASLAGDVQVEEAAEYLYEHGVPAYAYSTELPVAVLGAKYKWARGAGQI</sequence>
<dbReference type="EMBL" id="FCOF02000029">
    <property type="protein sequence ID" value="SAK80881.1"/>
    <property type="molecule type" value="Genomic_DNA"/>
</dbReference>
<accession>A0A158CF39</accession>
<evidence type="ECO:0000256" key="1">
    <source>
        <dbReference type="ARBA" id="ARBA00060888"/>
    </source>
</evidence>
<dbReference type="GO" id="GO:0016740">
    <property type="term" value="F:transferase activity"/>
    <property type="evidence" value="ECO:0007669"/>
    <property type="project" value="UniProtKB-KW"/>
</dbReference>
<evidence type="ECO:0000259" key="4">
    <source>
        <dbReference type="PROSITE" id="PS50975"/>
    </source>
</evidence>
<organism evidence="5 6">
    <name type="scientific">Caballeronia catudaia</name>
    <dbReference type="NCBI Taxonomy" id="1777136"/>
    <lineage>
        <taxon>Bacteria</taxon>
        <taxon>Pseudomonadati</taxon>
        <taxon>Pseudomonadota</taxon>
        <taxon>Betaproteobacteria</taxon>
        <taxon>Burkholderiales</taxon>
        <taxon>Burkholderiaceae</taxon>
        <taxon>Caballeronia</taxon>
    </lineage>
</organism>
<protein>
    <submittedName>
        <fullName evidence="5">N-acetyltransferase GCN5</fullName>
    </submittedName>
</protein>
<dbReference type="Pfam" id="PF13549">
    <property type="entry name" value="ATP-grasp_5"/>
    <property type="match status" value="1"/>
</dbReference>
<dbReference type="Gene3D" id="3.30.1490.20">
    <property type="entry name" value="ATP-grasp fold, A domain"/>
    <property type="match status" value="1"/>
</dbReference>
<dbReference type="PROSITE" id="PS50975">
    <property type="entry name" value="ATP_GRASP"/>
    <property type="match status" value="1"/>
</dbReference>
<dbReference type="PANTHER" id="PTHR42793">
    <property type="entry name" value="COA BINDING DOMAIN CONTAINING PROTEIN"/>
    <property type="match status" value="1"/>
</dbReference>
<dbReference type="InterPro" id="IPR011761">
    <property type="entry name" value="ATP-grasp"/>
</dbReference>
<dbReference type="GO" id="GO:0043758">
    <property type="term" value="F:acetate-CoA ligase (ADP-forming) activity"/>
    <property type="evidence" value="ECO:0007669"/>
    <property type="project" value="InterPro"/>
</dbReference>
<dbReference type="Gene3D" id="3.30.470.20">
    <property type="entry name" value="ATP-grasp fold, B domain"/>
    <property type="match status" value="1"/>
</dbReference>
<reference evidence="5" key="1">
    <citation type="submission" date="2016-01" db="EMBL/GenBank/DDBJ databases">
        <authorList>
            <person name="Peeters C."/>
        </authorList>
    </citation>
    <scope>NUCLEOTIDE SEQUENCE [LARGE SCALE GENOMIC DNA]</scope>
    <source>
        <strain evidence="5">LMG 29318</strain>
    </source>
</reference>
<keyword evidence="2" id="KW-0067">ATP-binding</keyword>
<dbReference type="SMART" id="SM00881">
    <property type="entry name" value="CoA_binding"/>
    <property type="match status" value="1"/>
</dbReference>
<evidence type="ECO:0000313" key="5">
    <source>
        <dbReference type="EMBL" id="SAK80881.1"/>
    </source>
</evidence>
<dbReference type="Proteomes" id="UP000054870">
    <property type="component" value="Unassembled WGS sequence"/>
</dbReference>
<dbReference type="SUPFAM" id="SSF51735">
    <property type="entry name" value="NAD(P)-binding Rossmann-fold domains"/>
    <property type="match status" value="1"/>
</dbReference>
<feature type="domain" description="ATP-grasp" evidence="4">
    <location>
        <begin position="55"/>
        <end position="91"/>
    </location>
</feature>
<dbReference type="Pfam" id="PF13607">
    <property type="entry name" value="Succ_CoA_lig"/>
    <property type="match status" value="1"/>
</dbReference>
<dbReference type="GO" id="GO:0046872">
    <property type="term" value="F:metal ion binding"/>
    <property type="evidence" value="ECO:0007669"/>
    <property type="project" value="InterPro"/>
</dbReference>
<name>A0A158CF39_9BURK</name>
<dbReference type="InterPro" id="IPR032875">
    <property type="entry name" value="Succ_CoA_lig_flav_dom"/>
</dbReference>
<evidence type="ECO:0000256" key="2">
    <source>
        <dbReference type="PROSITE-ProRule" id="PRU00409"/>
    </source>
</evidence>
<feature type="region of interest" description="Disordered" evidence="3">
    <location>
        <begin position="1"/>
        <end position="21"/>
    </location>
</feature>
<dbReference type="SUPFAM" id="SSF52210">
    <property type="entry name" value="Succinyl-CoA synthetase domains"/>
    <property type="match status" value="2"/>
</dbReference>
<dbReference type="FunFam" id="3.30.1490.20:FF:000020">
    <property type="entry name" value="Protein lysine acetyltransferase"/>
    <property type="match status" value="1"/>
</dbReference>
<dbReference type="InterPro" id="IPR036291">
    <property type="entry name" value="NAD(P)-bd_dom_sf"/>
</dbReference>
<dbReference type="Pfam" id="PF19045">
    <property type="entry name" value="Ligase_CoA_2"/>
    <property type="match status" value="1"/>
</dbReference>
<dbReference type="InterPro" id="IPR016102">
    <property type="entry name" value="Succinyl-CoA_synth-like"/>
</dbReference>
<dbReference type="GO" id="GO:0005524">
    <property type="term" value="F:ATP binding"/>
    <property type="evidence" value="ECO:0007669"/>
    <property type="project" value="UniProtKB-UniRule"/>
</dbReference>
<proteinExistence type="inferred from homology"/>
<dbReference type="InterPro" id="IPR013815">
    <property type="entry name" value="ATP_grasp_subdomain_1"/>
</dbReference>
<dbReference type="PANTHER" id="PTHR42793:SF1">
    <property type="entry name" value="PEPTIDYL-LYSINE N-ACETYLTRANSFERASE PATZ"/>
    <property type="match status" value="1"/>
</dbReference>
<evidence type="ECO:0000313" key="6">
    <source>
        <dbReference type="Proteomes" id="UP000054870"/>
    </source>
</evidence>
<comment type="caution">
    <text evidence="5">The sequence shown here is derived from an EMBL/GenBank/DDBJ whole genome shotgun (WGS) entry which is preliminary data.</text>
</comment>
<keyword evidence="6" id="KW-1185">Reference proteome</keyword>
<dbReference type="Pfam" id="PF13380">
    <property type="entry name" value="CoA_binding_2"/>
    <property type="match status" value="1"/>
</dbReference>
<dbReference type="AlphaFoldDB" id="A0A158CF39"/>